<protein>
    <submittedName>
        <fullName evidence="2">Uncharacterized protein</fullName>
    </submittedName>
</protein>
<dbReference type="Proteomes" id="UP000284842">
    <property type="component" value="Unassembled WGS sequence"/>
</dbReference>
<comment type="caution">
    <text evidence="2">The sequence shown here is derived from an EMBL/GenBank/DDBJ whole genome shotgun (WGS) entry which is preliminary data.</text>
</comment>
<keyword evidence="3" id="KW-1185">Reference proteome</keyword>
<evidence type="ECO:0000313" key="2">
    <source>
        <dbReference type="EMBL" id="PPR03550.1"/>
    </source>
</evidence>
<accession>A0A409YKH8</accession>
<evidence type="ECO:0000256" key="1">
    <source>
        <dbReference type="SAM" id="MobiDB-lite"/>
    </source>
</evidence>
<dbReference type="InParanoid" id="A0A409YKH8"/>
<dbReference type="AlphaFoldDB" id="A0A409YKH8"/>
<evidence type="ECO:0000313" key="3">
    <source>
        <dbReference type="Proteomes" id="UP000284842"/>
    </source>
</evidence>
<reference evidence="2 3" key="1">
    <citation type="journal article" date="2018" name="Evol. Lett.">
        <title>Horizontal gene cluster transfer increased hallucinogenic mushroom diversity.</title>
        <authorList>
            <person name="Reynolds H.T."/>
            <person name="Vijayakumar V."/>
            <person name="Gluck-Thaler E."/>
            <person name="Korotkin H.B."/>
            <person name="Matheny P.B."/>
            <person name="Slot J.C."/>
        </authorList>
    </citation>
    <scope>NUCLEOTIDE SEQUENCE [LARGE SCALE GENOMIC DNA]</scope>
    <source>
        <strain evidence="2 3">2629</strain>
    </source>
</reference>
<gene>
    <name evidence="2" type="ORF">CVT24_007598</name>
</gene>
<feature type="region of interest" description="Disordered" evidence="1">
    <location>
        <begin position="69"/>
        <end position="89"/>
    </location>
</feature>
<name>A0A409YKH8_9AGAR</name>
<organism evidence="2 3">
    <name type="scientific">Panaeolus cyanescens</name>
    <dbReference type="NCBI Taxonomy" id="181874"/>
    <lineage>
        <taxon>Eukaryota</taxon>
        <taxon>Fungi</taxon>
        <taxon>Dikarya</taxon>
        <taxon>Basidiomycota</taxon>
        <taxon>Agaricomycotina</taxon>
        <taxon>Agaricomycetes</taxon>
        <taxon>Agaricomycetidae</taxon>
        <taxon>Agaricales</taxon>
        <taxon>Agaricineae</taxon>
        <taxon>Galeropsidaceae</taxon>
        <taxon>Panaeolus</taxon>
    </lineage>
</organism>
<proteinExistence type="predicted"/>
<dbReference type="EMBL" id="NHTK01001054">
    <property type="protein sequence ID" value="PPR03550.1"/>
    <property type="molecule type" value="Genomic_DNA"/>
</dbReference>
<sequence>MAPKREEKIAGKLCHYVDTAISIMGYLQHLKLEETDARPDFRNKLDAAIECAKAMAEALSALPRYLATESEQLDDSDRESTLEGTGTFL</sequence>